<dbReference type="Pfam" id="PF01177">
    <property type="entry name" value="Asp_Glu_race"/>
    <property type="match status" value="1"/>
</dbReference>
<dbReference type="Proteomes" id="UP000181899">
    <property type="component" value="Unassembled WGS sequence"/>
</dbReference>
<dbReference type="GO" id="GO:0047661">
    <property type="term" value="F:amino-acid racemase activity"/>
    <property type="evidence" value="ECO:0007669"/>
    <property type="project" value="InterPro"/>
</dbReference>
<organism evidence="2 3">
    <name type="scientific">Proteiniclasticum ruminis</name>
    <dbReference type="NCBI Taxonomy" id="398199"/>
    <lineage>
        <taxon>Bacteria</taxon>
        <taxon>Bacillati</taxon>
        <taxon>Bacillota</taxon>
        <taxon>Clostridia</taxon>
        <taxon>Eubacteriales</taxon>
        <taxon>Clostridiaceae</taxon>
        <taxon>Proteiniclasticum</taxon>
    </lineage>
</organism>
<gene>
    <name evidence="2" type="ORF">SAMN04488695_104203</name>
</gene>
<dbReference type="RefSeq" id="WP_074911940.1">
    <property type="nucleotide sequence ID" value="NZ_FOVK01000004.1"/>
</dbReference>
<evidence type="ECO:0000313" key="3">
    <source>
        <dbReference type="Proteomes" id="UP000181899"/>
    </source>
</evidence>
<dbReference type="InterPro" id="IPR015942">
    <property type="entry name" value="Asp/Glu/hydantoin_racemase"/>
</dbReference>
<dbReference type="AlphaFoldDB" id="A0A1I5BGY3"/>
<protein>
    <submittedName>
        <fullName evidence="2">Asp/Glu/Hydantoin racemase</fullName>
    </submittedName>
</protein>
<dbReference type="InterPro" id="IPR053714">
    <property type="entry name" value="Iso_Racemase_Enz_sf"/>
</dbReference>
<name>A0A1I5BGY3_9CLOT</name>
<reference evidence="2 3" key="1">
    <citation type="submission" date="2016-10" db="EMBL/GenBank/DDBJ databases">
        <authorList>
            <person name="de Groot N.N."/>
        </authorList>
    </citation>
    <scope>NUCLEOTIDE SEQUENCE [LARGE SCALE GENOMIC DNA]</scope>
    <source>
        <strain evidence="2 3">ML2</strain>
    </source>
</reference>
<dbReference type="EMBL" id="FOVK01000004">
    <property type="protein sequence ID" value="SFN73839.1"/>
    <property type="molecule type" value="Genomic_DNA"/>
</dbReference>
<comment type="similarity">
    <text evidence="1">Belongs to the HyuE racemase family.</text>
</comment>
<accession>A0A1I5BGY3</accession>
<keyword evidence="3" id="KW-1185">Reference proteome</keyword>
<evidence type="ECO:0000256" key="1">
    <source>
        <dbReference type="ARBA" id="ARBA00038414"/>
    </source>
</evidence>
<dbReference type="Gene3D" id="3.40.50.12500">
    <property type="match status" value="1"/>
</dbReference>
<dbReference type="OrthoDB" id="978447at2"/>
<proteinExistence type="inferred from homology"/>
<sequence>MKTIALVHTVKTVANTFDEKIRSRAKDPVKIYNLLDDFLALHPNEVGEFTILNKNRLYHDLKNAELTKADLIVVTCSTLTPVVEELRPLISVPVIAIDDAMGRKAVRMGKNILILATAGSTVLPTRRKLEREALLLGKEVALSQKVCAKAFEALKTGNTEMHDQLLREEVKAIKDVDCIVLAQASMAHLREEIEKTTRIPVLASPDLCIEEILRHLENE</sequence>
<evidence type="ECO:0000313" key="2">
    <source>
        <dbReference type="EMBL" id="SFN73839.1"/>
    </source>
</evidence>